<protein>
    <submittedName>
        <fullName evidence="3">Uncharacterized protein</fullName>
    </submittedName>
</protein>
<keyword evidence="2" id="KW-1133">Transmembrane helix</keyword>
<organism evidence="3 4">
    <name type="scientific">Pseudomonas lundensis</name>
    <dbReference type="NCBI Taxonomy" id="86185"/>
    <lineage>
        <taxon>Bacteria</taxon>
        <taxon>Pseudomonadati</taxon>
        <taxon>Pseudomonadota</taxon>
        <taxon>Gammaproteobacteria</taxon>
        <taxon>Pseudomonadales</taxon>
        <taxon>Pseudomonadaceae</taxon>
        <taxon>Pseudomonas</taxon>
    </lineage>
</organism>
<dbReference type="NCBIfam" id="TIGR03696">
    <property type="entry name" value="Rhs_assc_core"/>
    <property type="match status" value="1"/>
</dbReference>
<dbReference type="PANTHER" id="PTHR32305">
    <property type="match status" value="1"/>
</dbReference>
<sequence length="921" mass="102098">MYGATGFLTRQWDPRLQALRVSNSDAQPNLRHLTSLSGHSVRSDSVDSGWRVTLFGTARQPLNTWDGRGSHQRFEYDNQSRLTAIHEQRSDDPNPRCTERFTYANTRTGKNGHNLCGRLVRHDDPAGVVLYEGYALSGASTRQTRCFARFPDAVNWPQDVTQRSDLLETRTYSTQWQYNAQGDLLALVDAHGNRQRFEYGIAGEQTQIELHMASGKHAVLMDQRTYNAAGQVTTERAGNGVLMVASYSEADGRLQHLTAHRPGLHRTPLQDLAYTYDRVGNVVSILDSAQPTTWTHNSRIQALNTYSYDTLYQLVKATGRESTRPTGGRLLPDVMLMGADHLRWRNYTRHYHYDAGANLLHMQHIPSSGQGYSQRMRVAPGSNRSQLMASAAQGEVFDPCGNLTMLVRGQGMDWNVRNQLQRVTLISRDNAGNDEEFYAYDGQAARALKRRASLAKGVMHLSEVRYLPGLELQWNHVTGEQLWVAAVQAGHTHVRALKWEHGLPDAVRDEQIRFSLLDHLGSGVLELDEQAALLSQEGFYPFGATAWWAAKSALEATFKTLRYGGKERDATGLYYYGMRYYAPWMLRWINPDPAGIVDGLNLYAMLLNNPMSHIDRQGLQAEGLSPERRVAFGFYIVVVALLGAAIGHQHNAPLLGAALGAMLMTSLLALALRGERLSQQPHSEEDLYVFTQAVTAKVLEFTQAQHLSATETVKMFNFVYSKLAPLHEEVGISLGAQTTSGGEIYGYVGPASAIGAIKGLVDTGRPPSRESRKMGVHSILLRSRHLPSLAAPTVQHAVTTPDVPAAGALSRLPTAKKSHAARRQPPVTAKPAPVQAAPPISVDETAVASALQGPEGTSIALTISHVLEGRFRAVNWHQHADLLWSADIHGYQGSRRRGAYRLMFEHLGDRRYRIAGIRDPH</sequence>
<evidence type="ECO:0000256" key="2">
    <source>
        <dbReference type="SAM" id="Phobius"/>
    </source>
</evidence>
<evidence type="ECO:0000313" key="4">
    <source>
        <dbReference type="Proteomes" id="UP000215788"/>
    </source>
</evidence>
<reference evidence="3 4" key="1">
    <citation type="submission" date="2017-08" db="EMBL/GenBank/DDBJ databases">
        <title>Genomic and metabolic characterisation of spoilage-associated Pseudomonas species.</title>
        <authorList>
            <person name="Stanborough T."/>
            <person name="Fegan N."/>
            <person name="Powell S.M."/>
            <person name="Singh T."/>
            <person name="Tamplin M.L."/>
            <person name="Chandry P.S."/>
        </authorList>
    </citation>
    <scope>NUCLEOTIDE SEQUENCE [LARGE SCALE GENOMIC DNA]</scope>
    <source>
        <strain evidence="3 4">L1802</strain>
    </source>
</reference>
<evidence type="ECO:0000313" key="3">
    <source>
        <dbReference type="EMBL" id="OZY59381.1"/>
    </source>
</evidence>
<name>A0A266NA43_9PSED</name>
<feature type="region of interest" description="Disordered" evidence="1">
    <location>
        <begin position="815"/>
        <end position="837"/>
    </location>
</feature>
<gene>
    <name evidence="3" type="ORF">CJF39_11615</name>
</gene>
<accession>A0A266NA43</accession>
<feature type="transmembrane region" description="Helical" evidence="2">
    <location>
        <begin position="630"/>
        <end position="648"/>
    </location>
</feature>
<dbReference type="AlphaFoldDB" id="A0A266NA43"/>
<proteinExistence type="predicted"/>
<comment type="caution">
    <text evidence="3">The sequence shown here is derived from an EMBL/GenBank/DDBJ whole genome shotgun (WGS) entry which is preliminary data.</text>
</comment>
<dbReference type="EMBL" id="NQKI01000015">
    <property type="protein sequence ID" value="OZY59381.1"/>
    <property type="molecule type" value="Genomic_DNA"/>
</dbReference>
<dbReference type="Proteomes" id="UP000215788">
    <property type="component" value="Unassembled WGS sequence"/>
</dbReference>
<feature type="transmembrane region" description="Helical" evidence="2">
    <location>
        <begin position="654"/>
        <end position="672"/>
    </location>
</feature>
<keyword evidence="2" id="KW-0472">Membrane</keyword>
<dbReference type="InterPro" id="IPR022385">
    <property type="entry name" value="Rhs_assc_core"/>
</dbReference>
<keyword evidence="2" id="KW-0812">Transmembrane</keyword>
<dbReference type="OrthoDB" id="7056038at2"/>
<dbReference type="InterPro" id="IPR050708">
    <property type="entry name" value="T6SS_VgrG/RHS"/>
</dbReference>
<evidence type="ECO:0000256" key="1">
    <source>
        <dbReference type="SAM" id="MobiDB-lite"/>
    </source>
</evidence>
<dbReference type="PANTHER" id="PTHR32305:SF15">
    <property type="entry name" value="PROTEIN RHSA-RELATED"/>
    <property type="match status" value="1"/>
</dbReference>
<dbReference type="Gene3D" id="2.180.10.10">
    <property type="entry name" value="RHS repeat-associated core"/>
    <property type="match status" value="1"/>
</dbReference>